<accession>A0A7V2WM12</accession>
<feature type="domain" description="Abortive infection protein-like C-terminal" evidence="1">
    <location>
        <begin position="5"/>
        <end position="59"/>
    </location>
</feature>
<reference evidence="2" key="1">
    <citation type="journal article" date="2020" name="mSystems">
        <title>Genome- and Community-Level Interaction Insights into Carbon Utilization and Element Cycling Functions of Hydrothermarchaeota in Hydrothermal Sediment.</title>
        <authorList>
            <person name="Zhou Z."/>
            <person name="Liu Y."/>
            <person name="Xu W."/>
            <person name="Pan J."/>
            <person name="Luo Z.H."/>
            <person name="Li M."/>
        </authorList>
    </citation>
    <scope>NUCLEOTIDE SEQUENCE [LARGE SCALE GENOMIC DNA]</scope>
    <source>
        <strain evidence="2">HyVt-513</strain>
    </source>
</reference>
<evidence type="ECO:0000259" key="1">
    <source>
        <dbReference type="Pfam" id="PF14355"/>
    </source>
</evidence>
<name>A0A7V2WM12_9BACT</name>
<organism evidence="2">
    <name type="scientific">Nitratifractor salsuginis</name>
    <dbReference type="NCBI Taxonomy" id="269261"/>
    <lineage>
        <taxon>Bacteria</taxon>
        <taxon>Pseudomonadati</taxon>
        <taxon>Campylobacterota</taxon>
        <taxon>Epsilonproteobacteria</taxon>
        <taxon>Campylobacterales</taxon>
        <taxon>Sulfurovaceae</taxon>
        <taxon>Nitratifractor</taxon>
    </lineage>
</organism>
<dbReference type="InterPro" id="IPR026001">
    <property type="entry name" value="Abi-like_C"/>
</dbReference>
<gene>
    <name evidence="2" type="ORF">ENJ74_03230</name>
</gene>
<proteinExistence type="predicted"/>
<dbReference type="AlphaFoldDB" id="A0A7V2WM12"/>
<dbReference type="Pfam" id="PF14355">
    <property type="entry name" value="Abi_C"/>
    <property type="match status" value="1"/>
</dbReference>
<sequence>MESGVASIVKGISAVSSGIAELSNTYGDRHGVANPCLVSLAEARLVCDMCLSLSVFLLDELRCKADSTSGVVSKEST</sequence>
<dbReference type="Proteomes" id="UP000885722">
    <property type="component" value="Unassembled WGS sequence"/>
</dbReference>
<dbReference type="EMBL" id="DRNO01000218">
    <property type="protein sequence ID" value="HFC03866.1"/>
    <property type="molecule type" value="Genomic_DNA"/>
</dbReference>
<evidence type="ECO:0000313" key="2">
    <source>
        <dbReference type="EMBL" id="HFC03866.1"/>
    </source>
</evidence>
<protein>
    <recommendedName>
        <fullName evidence="1">Abortive infection protein-like C-terminal domain-containing protein</fullName>
    </recommendedName>
</protein>
<comment type="caution">
    <text evidence="2">The sequence shown here is derived from an EMBL/GenBank/DDBJ whole genome shotgun (WGS) entry which is preliminary data.</text>
</comment>